<gene>
    <name evidence="1" type="ORF">LEP1GSC035_3035</name>
</gene>
<comment type="caution">
    <text evidence="1">The sequence shown here is derived from an EMBL/GenBank/DDBJ whole genome shotgun (WGS) entry which is preliminary data.</text>
</comment>
<proteinExistence type="predicted"/>
<keyword evidence="2" id="KW-1185">Reference proteome</keyword>
<evidence type="ECO:0000313" key="1">
    <source>
        <dbReference type="EMBL" id="EMN02696.1"/>
    </source>
</evidence>
<protein>
    <submittedName>
        <fullName evidence="1">Uncharacterized protein</fullName>
    </submittedName>
</protein>
<organism evidence="1 2">
    <name type="scientific">Leptospira noguchii str. 2007001578</name>
    <dbReference type="NCBI Taxonomy" id="1049974"/>
    <lineage>
        <taxon>Bacteria</taxon>
        <taxon>Pseudomonadati</taxon>
        <taxon>Spirochaetota</taxon>
        <taxon>Spirochaetia</taxon>
        <taxon>Leptospirales</taxon>
        <taxon>Leptospiraceae</taxon>
        <taxon>Leptospira</taxon>
    </lineage>
</organism>
<evidence type="ECO:0000313" key="2">
    <source>
        <dbReference type="Proteomes" id="UP000012099"/>
    </source>
</evidence>
<sequence length="64" mass="7579">MNSILKNRYARLNHFGNYFTMKLLEEQILSIKSLLIVTLRIQLQILYSFRNDSLRTISKKYGLG</sequence>
<dbReference type="EMBL" id="AHMH02000006">
    <property type="protein sequence ID" value="EMN02696.1"/>
    <property type="molecule type" value="Genomic_DNA"/>
</dbReference>
<name>A0ABN0J6M5_9LEPT</name>
<accession>A0ABN0J6M5</accession>
<dbReference type="Proteomes" id="UP000012099">
    <property type="component" value="Unassembled WGS sequence"/>
</dbReference>
<reference evidence="1 2" key="1">
    <citation type="submission" date="2013-01" db="EMBL/GenBank/DDBJ databases">
        <authorList>
            <person name="Harkins D.M."/>
            <person name="Durkin A.S."/>
            <person name="Brinkac L.M."/>
            <person name="Haft D.H."/>
            <person name="Selengut J.D."/>
            <person name="Sanka R."/>
            <person name="DePew J."/>
            <person name="Purushe J."/>
            <person name="Whelen A.C."/>
            <person name="Vinetz J.M."/>
            <person name="Sutton G.G."/>
            <person name="Nierman W.C."/>
            <person name="Fouts D.E."/>
        </authorList>
    </citation>
    <scope>NUCLEOTIDE SEQUENCE [LARGE SCALE GENOMIC DNA]</scope>
    <source>
        <strain evidence="1 2">2007001578</strain>
    </source>
</reference>